<comment type="catalytic activity">
    <reaction evidence="6">
        <text>Exonucleolytic cleavage in either 5'- to 3'- or 3'- to 5'-direction to yield nucleoside 5'-phosphates.</text>
        <dbReference type="EC" id="3.1.11.6"/>
    </reaction>
</comment>
<dbReference type="GO" id="GO:0006308">
    <property type="term" value="P:DNA catabolic process"/>
    <property type="evidence" value="ECO:0007669"/>
    <property type="project" value="UniProtKB-UniRule"/>
</dbReference>
<dbReference type="GO" id="GO:0008855">
    <property type="term" value="F:exodeoxyribonuclease VII activity"/>
    <property type="evidence" value="ECO:0007669"/>
    <property type="project" value="UniProtKB-UniRule"/>
</dbReference>
<evidence type="ECO:0000256" key="4">
    <source>
        <dbReference type="ARBA" id="ARBA00022801"/>
    </source>
</evidence>
<reference evidence="7 8" key="1">
    <citation type="submission" date="2019-09" db="EMBL/GenBank/DDBJ databases">
        <title>Draft genome sequence assemblies of isolates from the urinary tract.</title>
        <authorList>
            <person name="Mores C.R."/>
            <person name="Putonti C."/>
            <person name="Wolfe A.J."/>
        </authorList>
    </citation>
    <scope>NUCLEOTIDE SEQUENCE [LARGE SCALE GENOMIC DNA]</scope>
    <source>
        <strain evidence="7 8">UMB623</strain>
    </source>
</reference>
<proteinExistence type="inferred from homology"/>
<dbReference type="GO" id="GO:0005829">
    <property type="term" value="C:cytosol"/>
    <property type="evidence" value="ECO:0007669"/>
    <property type="project" value="TreeGrafter"/>
</dbReference>
<dbReference type="STRING" id="119206.AWM72_07955"/>
<dbReference type="EMBL" id="VYWO01000001">
    <property type="protein sequence ID" value="KAA9302032.1"/>
    <property type="molecule type" value="Genomic_DNA"/>
</dbReference>
<sequence>MAVDLENLSFEQAMAKLEEIVAKLQNGDIPLAESMTYFQDGMALSKYCNDSLQEAEETMVKLMNDNNELEDFDKQE</sequence>
<evidence type="ECO:0000256" key="3">
    <source>
        <dbReference type="ARBA" id="ARBA00022722"/>
    </source>
</evidence>
<evidence type="ECO:0000313" key="7">
    <source>
        <dbReference type="EMBL" id="KAA9302032.1"/>
    </source>
</evidence>
<comment type="function">
    <text evidence="6">Bidirectionally degrades single-stranded DNA into large acid-insoluble oligonucleotides, which are then degraded further into small acid-soluble oligonucleotides.</text>
</comment>
<comment type="similarity">
    <text evidence="1 6">Belongs to the XseB family.</text>
</comment>
<comment type="caution">
    <text evidence="7">The sequence shown here is derived from an EMBL/GenBank/DDBJ whole genome shotgun (WGS) entry which is preliminary data.</text>
</comment>
<keyword evidence="3 6" id="KW-0540">Nuclease</keyword>
<keyword evidence="5 6" id="KW-0269">Exonuclease</keyword>
<dbReference type="InterPro" id="IPR037004">
    <property type="entry name" value="Exonuc_VII_ssu_sf"/>
</dbReference>
<dbReference type="PANTHER" id="PTHR34137">
    <property type="entry name" value="EXODEOXYRIBONUCLEASE 7 SMALL SUBUNIT"/>
    <property type="match status" value="1"/>
</dbReference>
<dbReference type="InterPro" id="IPR003761">
    <property type="entry name" value="Exonuc_VII_S"/>
</dbReference>
<evidence type="ECO:0000256" key="1">
    <source>
        <dbReference type="ARBA" id="ARBA00009998"/>
    </source>
</evidence>
<dbReference type="PANTHER" id="PTHR34137:SF1">
    <property type="entry name" value="EXODEOXYRIBONUCLEASE 7 SMALL SUBUNIT"/>
    <property type="match status" value="1"/>
</dbReference>
<dbReference type="Proteomes" id="UP000327148">
    <property type="component" value="Unassembled WGS sequence"/>
</dbReference>
<dbReference type="NCBIfam" id="NF002138">
    <property type="entry name" value="PRK00977.1-2"/>
    <property type="match status" value="1"/>
</dbReference>
<keyword evidence="2 6" id="KW-0963">Cytoplasm</keyword>
<evidence type="ECO:0000256" key="2">
    <source>
        <dbReference type="ARBA" id="ARBA00022490"/>
    </source>
</evidence>
<evidence type="ECO:0000256" key="6">
    <source>
        <dbReference type="HAMAP-Rule" id="MF_00337"/>
    </source>
</evidence>
<protein>
    <recommendedName>
        <fullName evidence="6">Exodeoxyribonuclease 7 small subunit</fullName>
        <ecNumber evidence="6">3.1.11.6</ecNumber>
    </recommendedName>
    <alternativeName>
        <fullName evidence="6">Exodeoxyribonuclease VII small subunit</fullName>
        <shortName evidence="6">Exonuclease VII small subunit</shortName>
    </alternativeName>
</protein>
<name>A0A5N1GML4_9LACT</name>
<dbReference type="Gene3D" id="1.10.287.1040">
    <property type="entry name" value="Exonuclease VII, small subunit"/>
    <property type="match status" value="1"/>
</dbReference>
<dbReference type="AlphaFoldDB" id="A0A5N1GML4"/>
<dbReference type="OrthoDB" id="9798666at2"/>
<dbReference type="NCBIfam" id="TIGR01280">
    <property type="entry name" value="xseB"/>
    <property type="match status" value="1"/>
</dbReference>
<gene>
    <name evidence="6" type="primary">xseB</name>
    <name evidence="7" type="ORF">F6I03_02140</name>
</gene>
<comment type="subunit">
    <text evidence="6">Heterooligomer composed of large and small subunits.</text>
</comment>
<organism evidence="7 8">
    <name type="scientific">Aerococcus sanguinicola</name>
    <dbReference type="NCBI Taxonomy" id="119206"/>
    <lineage>
        <taxon>Bacteria</taxon>
        <taxon>Bacillati</taxon>
        <taxon>Bacillota</taxon>
        <taxon>Bacilli</taxon>
        <taxon>Lactobacillales</taxon>
        <taxon>Aerococcaceae</taxon>
        <taxon>Aerococcus</taxon>
    </lineage>
</organism>
<accession>A0A5N1GML4</accession>
<dbReference type="Pfam" id="PF02609">
    <property type="entry name" value="Exonuc_VII_S"/>
    <property type="match status" value="1"/>
</dbReference>
<evidence type="ECO:0000313" key="8">
    <source>
        <dbReference type="Proteomes" id="UP000327148"/>
    </source>
</evidence>
<dbReference type="EC" id="3.1.11.6" evidence="6"/>
<dbReference type="SUPFAM" id="SSF116842">
    <property type="entry name" value="XseB-like"/>
    <property type="match status" value="1"/>
</dbReference>
<dbReference type="RefSeq" id="WP_070431755.1">
    <property type="nucleotide sequence ID" value="NZ_VYWO01000001.1"/>
</dbReference>
<evidence type="ECO:0000256" key="5">
    <source>
        <dbReference type="ARBA" id="ARBA00022839"/>
    </source>
</evidence>
<dbReference type="HAMAP" id="MF_00337">
    <property type="entry name" value="Exonuc_7_S"/>
    <property type="match status" value="1"/>
</dbReference>
<comment type="subcellular location">
    <subcellularLocation>
        <location evidence="6">Cytoplasm</location>
    </subcellularLocation>
</comment>
<dbReference type="GO" id="GO:0009318">
    <property type="term" value="C:exodeoxyribonuclease VII complex"/>
    <property type="evidence" value="ECO:0007669"/>
    <property type="project" value="UniProtKB-UniRule"/>
</dbReference>
<dbReference type="PIRSF" id="PIRSF006488">
    <property type="entry name" value="Exonuc_VII_S"/>
    <property type="match status" value="1"/>
</dbReference>
<keyword evidence="4 6" id="KW-0378">Hydrolase</keyword>